<dbReference type="AlphaFoldDB" id="A0A6C0LM53"/>
<proteinExistence type="predicted"/>
<reference evidence="1" key="1">
    <citation type="journal article" date="2020" name="Nature">
        <title>Giant virus diversity and host interactions through global metagenomics.</title>
        <authorList>
            <person name="Schulz F."/>
            <person name="Roux S."/>
            <person name="Paez-Espino D."/>
            <person name="Jungbluth S."/>
            <person name="Walsh D.A."/>
            <person name="Denef V.J."/>
            <person name="McMahon K.D."/>
            <person name="Konstantinidis K.T."/>
            <person name="Eloe-Fadrosh E.A."/>
            <person name="Kyrpides N.C."/>
            <person name="Woyke T."/>
        </authorList>
    </citation>
    <scope>NUCLEOTIDE SEQUENCE</scope>
    <source>
        <strain evidence="1">GVMAG-M-3300027963-41</strain>
    </source>
</reference>
<name>A0A6C0LM53_9ZZZZ</name>
<accession>A0A6C0LM53</accession>
<dbReference type="EMBL" id="MN740534">
    <property type="protein sequence ID" value="QHU31996.1"/>
    <property type="molecule type" value="Genomic_DNA"/>
</dbReference>
<organism evidence="1">
    <name type="scientific">viral metagenome</name>
    <dbReference type="NCBI Taxonomy" id="1070528"/>
    <lineage>
        <taxon>unclassified sequences</taxon>
        <taxon>metagenomes</taxon>
        <taxon>organismal metagenomes</taxon>
    </lineage>
</organism>
<evidence type="ECO:0000313" key="1">
    <source>
        <dbReference type="EMBL" id="QHU31996.1"/>
    </source>
</evidence>
<protein>
    <submittedName>
        <fullName evidence="1">Uncharacterized protein</fullName>
    </submittedName>
</protein>
<sequence>MRRSGALNFLGALGVKTPPGIATGKRTKEELAADAAAKTTVLGRMGSMVTAIKGRSAQITKLVDSLPVPDSVKSFVHDPKSILPKSAQDLLDTAQSSFGQTGEPADLESVEQPKATKSILKKDSRVTIAPTPTFSDDVVMDGGIQLTNTRASTPTQQRRPVRNTIMDDTYDVYNTDNLDNAYENTLIHEPAQSSGFVRPQGRFPIVKPTVPPLPEGCKCEACLAAKAAHAPPPPSVSNADVMKQLEDLKKFMVEQIKPQPLPPAPVAPAPVAPTPVVPVAPAPVAPTPVAPTPVAPTPVAPSPVPVPVSASEPAERLPKIVYPENSRSHASPITVNAEPVVETPAATVAEVKVTEVTEAIEVSKVAEETQEPPKATIEVNAHELEEIRALLAERQKKII</sequence>